<protein>
    <submittedName>
        <fullName evidence="1">2-phosphosulfolactate phosphatase</fullName>
    </submittedName>
</protein>
<sequence>MRLPWFAVLSFTTALIVVVDRGIEVFPFRWRDERAERFAQKRDAVLAVGRSVAQPGQISLSAASLRAAGPVAKLVLPSPDGSTIVHEIAETGVTVIGVSLRNVAAADWTVRRLATKPGASVSAIAAGERWPGGSLRPAVEDL</sequence>
<dbReference type="EMBL" id="JRZE01000005">
    <property type="protein sequence ID" value="KHF43790.1"/>
    <property type="molecule type" value="Genomic_DNA"/>
</dbReference>
<dbReference type="AlphaFoldDB" id="A0A837D8B0"/>
<accession>A0A837D8B0</accession>
<dbReference type="SUPFAM" id="SSF142823">
    <property type="entry name" value="ComB-like"/>
    <property type="match status" value="1"/>
</dbReference>
<dbReference type="GO" id="GO:0050532">
    <property type="term" value="F:2-phosphosulfolactate phosphatase activity"/>
    <property type="evidence" value="ECO:0007669"/>
    <property type="project" value="InterPro"/>
</dbReference>
<reference evidence="1 2" key="1">
    <citation type="submission" date="2014-10" db="EMBL/GenBank/DDBJ databases">
        <title>Genome sequence of Micropolyspora internatus JCM3315.</title>
        <authorList>
            <person name="Shin S.-K."/>
            <person name="Yi H."/>
        </authorList>
    </citation>
    <scope>NUCLEOTIDE SEQUENCE [LARGE SCALE GENOMIC DNA]</scope>
    <source>
        <strain evidence="1 2">JCM 3315</strain>
    </source>
</reference>
<proteinExistence type="predicted"/>
<name>A0A837D8B0_9PSEU</name>
<evidence type="ECO:0000313" key="1">
    <source>
        <dbReference type="EMBL" id="KHF43790.1"/>
    </source>
</evidence>
<gene>
    <name evidence="1" type="ORF">MINT15_25150</name>
</gene>
<dbReference type="Proteomes" id="UP000030848">
    <property type="component" value="Unassembled WGS sequence"/>
</dbReference>
<dbReference type="Gene3D" id="3.90.1560.10">
    <property type="entry name" value="ComB-like"/>
    <property type="match status" value="1"/>
</dbReference>
<dbReference type="GO" id="GO:0000287">
    <property type="term" value="F:magnesium ion binding"/>
    <property type="evidence" value="ECO:0007669"/>
    <property type="project" value="InterPro"/>
</dbReference>
<comment type="caution">
    <text evidence="1">The sequence shown here is derived from an EMBL/GenBank/DDBJ whole genome shotgun (WGS) entry which is preliminary data.</text>
</comment>
<evidence type="ECO:0000313" key="2">
    <source>
        <dbReference type="Proteomes" id="UP000030848"/>
    </source>
</evidence>
<dbReference type="InterPro" id="IPR036702">
    <property type="entry name" value="ComB-like_sf"/>
</dbReference>
<dbReference type="RefSeq" id="WP_197054559.1">
    <property type="nucleotide sequence ID" value="NZ_FOWS01000006.1"/>
</dbReference>
<organism evidence="1 2">
    <name type="scientific">Saccharomonospora viridis</name>
    <dbReference type="NCBI Taxonomy" id="1852"/>
    <lineage>
        <taxon>Bacteria</taxon>
        <taxon>Bacillati</taxon>
        <taxon>Actinomycetota</taxon>
        <taxon>Actinomycetes</taxon>
        <taxon>Pseudonocardiales</taxon>
        <taxon>Pseudonocardiaceae</taxon>
        <taxon>Saccharomonospora</taxon>
    </lineage>
</organism>